<dbReference type="AlphaFoldDB" id="A0AAN7W0M6"/>
<dbReference type="InterPro" id="IPR046539">
    <property type="entry name" value="DUF6604"/>
</dbReference>
<accession>A0AAN7W0M6</accession>
<evidence type="ECO:0000256" key="1">
    <source>
        <dbReference type="SAM" id="MobiDB-lite"/>
    </source>
</evidence>
<sequence>MTGLCIADDASLTTQGLIKLAEAIASSTCPEVEIPLEILVVIEDVIGGRQASAEWYAGTGGSSDDATKQANHRHRNFIEVLKQTLNVLNSKYEDRLPRWEKKKPQKLKQEKAKIVENIYQYLDIEEPVDSSPDPQDGLLEDGPPQQPQPTRHAPGSLAKDIEETDKIFALWCYFKDQYDSCNFLKEAWQEYKDGELSLQTVCQVADTAFMLMKKACATLVSEYPQFADMHDVDSFLGFEKSTVGGKLTIVAFREKLARPDGDCSKPALHELFCTKASCIMDHFGLMVCTHVNVPLEARNLSNAFAPCLYSLAPEIRLLAQADTLEGHTEKHVPLVHEDNFLNGLIRLCKSHEELHRVAPKLWQAMAEHKKYMMSLHDWVWPPLMSPGIDYFRKHLLQQVEWDQMRRLQEHFPMVPWPDMDWFCAQHDKPRPFVLDSGKTAQPLEAFAKHYRIALGAKPSAGLTFRWFTRSDAIRPKFQYAEIPQFDHTFKYGRILGSSSFSPYLHHMYQEVDKNPAYTRGASPWNGLQELVLHKIAYGLLEEQQVGSGAGKLGNKLTAVQLLTGFKQMLKTDELNFNFDYFGFLRSCSRIMATVMSVCDPGGVRGVTAASRLVNIILWEGAATEKPKSTLTLPGTMLSRCGSLLAEHIEHGGSEYIDQATFRCGRRESTSANPATPILSGALRQLTMDPDVFYDMRDGLKEKHIEWDMDMAANVTTLYIPRAKTMSEVHEFLYTMWGAKMKPTGRAEDQIRKLFDQPSDEGIADSNDEIVAKQDRAKLGRKIRNAFASL</sequence>
<evidence type="ECO:0000313" key="4">
    <source>
        <dbReference type="Proteomes" id="UP001310594"/>
    </source>
</evidence>
<dbReference type="PANTHER" id="PTHR38795:SF1">
    <property type="entry name" value="DUF6604 DOMAIN-CONTAINING PROTEIN"/>
    <property type="match status" value="1"/>
</dbReference>
<name>A0AAN7W0M6_9PEZI</name>
<evidence type="ECO:0000313" key="3">
    <source>
        <dbReference type="EMBL" id="KAK5693129.1"/>
    </source>
</evidence>
<organism evidence="3 4">
    <name type="scientific">Elasticomyces elasticus</name>
    <dbReference type="NCBI Taxonomy" id="574655"/>
    <lineage>
        <taxon>Eukaryota</taxon>
        <taxon>Fungi</taxon>
        <taxon>Dikarya</taxon>
        <taxon>Ascomycota</taxon>
        <taxon>Pezizomycotina</taxon>
        <taxon>Dothideomycetes</taxon>
        <taxon>Dothideomycetidae</taxon>
        <taxon>Mycosphaerellales</taxon>
        <taxon>Teratosphaeriaceae</taxon>
        <taxon>Elasticomyces</taxon>
    </lineage>
</organism>
<gene>
    <name evidence="3" type="ORF">LTR97_010605</name>
</gene>
<dbReference type="PANTHER" id="PTHR38795">
    <property type="entry name" value="DUF6604 DOMAIN-CONTAINING PROTEIN"/>
    <property type="match status" value="1"/>
</dbReference>
<evidence type="ECO:0000259" key="2">
    <source>
        <dbReference type="Pfam" id="PF20253"/>
    </source>
</evidence>
<reference evidence="3" key="1">
    <citation type="submission" date="2023-08" db="EMBL/GenBank/DDBJ databases">
        <title>Black Yeasts Isolated from many extreme environments.</title>
        <authorList>
            <person name="Coleine C."/>
            <person name="Stajich J.E."/>
            <person name="Selbmann L."/>
        </authorList>
    </citation>
    <scope>NUCLEOTIDE SEQUENCE</scope>
    <source>
        <strain evidence="3">CCFEE 5810</strain>
    </source>
</reference>
<dbReference type="Proteomes" id="UP001310594">
    <property type="component" value="Unassembled WGS sequence"/>
</dbReference>
<proteinExistence type="predicted"/>
<protein>
    <recommendedName>
        <fullName evidence="2">DUF6604 domain-containing protein</fullName>
    </recommendedName>
</protein>
<feature type="domain" description="DUF6604" evidence="2">
    <location>
        <begin position="11"/>
        <end position="220"/>
    </location>
</feature>
<feature type="region of interest" description="Disordered" evidence="1">
    <location>
        <begin position="129"/>
        <end position="158"/>
    </location>
</feature>
<dbReference type="EMBL" id="JAVRQU010000018">
    <property type="protein sequence ID" value="KAK5693129.1"/>
    <property type="molecule type" value="Genomic_DNA"/>
</dbReference>
<dbReference type="Pfam" id="PF20253">
    <property type="entry name" value="DUF6604"/>
    <property type="match status" value="1"/>
</dbReference>
<comment type="caution">
    <text evidence="3">The sequence shown here is derived from an EMBL/GenBank/DDBJ whole genome shotgun (WGS) entry which is preliminary data.</text>
</comment>